<gene>
    <name evidence="2" type="ORF">HaLaN_10757</name>
</gene>
<evidence type="ECO:0000256" key="1">
    <source>
        <dbReference type="SAM" id="MobiDB-lite"/>
    </source>
</evidence>
<organism evidence="2 3">
    <name type="scientific">Haematococcus lacustris</name>
    <name type="common">Green alga</name>
    <name type="synonym">Haematococcus pluvialis</name>
    <dbReference type="NCBI Taxonomy" id="44745"/>
    <lineage>
        <taxon>Eukaryota</taxon>
        <taxon>Viridiplantae</taxon>
        <taxon>Chlorophyta</taxon>
        <taxon>core chlorophytes</taxon>
        <taxon>Chlorophyceae</taxon>
        <taxon>CS clade</taxon>
        <taxon>Chlamydomonadales</taxon>
        <taxon>Haematococcaceae</taxon>
        <taxon>Haematococcus</taxon>
    </lineage>
</organism>
<name>A0A699Z5P6_HAELA</name>
<reference evidence="2 3" key="1">
    <citation type="submission" date="2020-02" db="EMBL/GenBank/DDBJ databases">
        <title>Draft genome sequence of Haematococcus lacustris strain NIES-144.</title>
        <authorList>
            <person name="Morimoto D."/>
            <person name="Nakagawa S."/>
            <person name="Yoshida T."/>
            <person name="Sawayama S."/>
        </authorList>
    </citation>
    <scope>NUCLEOTIDE SEQUENCE [LARGE SCALE GENOMIC DNA]</scope>
    <source>
        <strain evidence="2 3">NIES-144</strain>
    </source>
</reference>
<comment type="caution">
    <text evidence="2">The sequence shown here is derived from an EMBL/GenBank/DDBJ whole genome shotgun (WGS) entry which is preliminary data.</text>
</comment>
<keyword evidence="3" id="KW-1185">Reference proteome</keyword>
<protein>
    <submittedName>
        <fullName evidence="2">Uncharacterized protein</fullName>
    </submittedName>
</protein>
<evidence type="ECO:0000313" key="3">
    <source>
        <dbReference type="Proteomes" id="UP000485058"/>
    </source>
</evidence>
<proteinExistence type="predicted"/>
<sequence>MLVLLTRGTSNSHTCQPGGDSCSADAGEAGGSLAALAGSEPPAAGARRAPSGLPLRKSQSAVELGSWRSFNAGEEYWDHALGAEGIQVPSCLPTAGPAAAQGLCEQPAPPQQAS</sequence>
<dbReference type="Proteomes" id="UP000485058">
    <property type="component" value="Unassembled WGS sequence"/>
</dbReference>
<accession>A0A699Z5P6</accession>
<feature type="compositionally biased region" description="Low complexity" evidence="1">
    <location>
        <begin position="31"/>
        <end position="52"/>
    </location>
</feature>
<feature type="region of interest" description="Disordered" evidence="1">
    <location>
        <begin position="1"/>
        <end position="58"/>
    </location>
</feature>
<dbReference type="EMBL" id="BLLF01000751">
    <property type="protein sequence ID" value="GFH14658.1"/>
    <property type="molecule type" value="Genomic_DNA"/>
</dbReference>
<evidence type="ECO:0000313" key="2">
    <source>
        <dbReference type="EMBL" id="GFH14658.1"/>
    </source>
</evidence>
<dbReference type="AlphaFoldDB" id="A0A699Z5P6"/>